<evidence type="ECO:0000313" key="3">
    <source>
        <dbReference type="EMBL" id="CCK68894.1"/>
    </source>
</evidence>
<dbReference type="KEGG" id="kng:KNAG_0B04600"/>
<feature type="region of interest" description="Disordered" evidence="1">
    <location>
        <begin position="304"/>
        <end position="328"/>
    </location>
</feature>
<evidence type="ECO:0000259" key="2">
    <source>
        <dbReference type="PROSITE" id="PS50108"/>
    </source>
</evidence>
<proteinExistence type="predicted"/>
<reference evidence="4" key="2">
    <citation type="submission" date="2012-08" db="EMBL/GenBank/DDBJ databases">
        <title>Genome sequence of Kazachstania naganishii.</title>
        <authorList>
            <person name="Gordon J.L."/>
            <person name="Armisen D."/>
            <person name="Proux-Wera E."/>
            <person name="OhEigeartaigh S.S."/>
            <person name="Byrne K.P."/>
            <person name="Wolfe K.H."/>
        </authorList>
    </citation>
    <scope>NUCLEOTIDE SEQUENCE [LARGE SCALE GENOMIC DNA]</scope>
    <source>
        <strain evidence="4">ATCC MYA-139 / BCRC 22969 / CBS 8797 / CCRC 22969 / KCTC 17520 / NBRC 10181 / NCYC 3082</strain>
    </source>
</reference>
<feature type="compositionally biased region" description="Polar residues" evidence="1">
    <location>
        <begin position="309"/>
        <end position="319"/>
    </location>
</feature>
<dbReference type="GeneID" id="34524544"/>
<gene>
    <name evidence="3" type="primary">KNAG0B04600</name>
    <name evidence="3" type="ordered locus">KNAG_0B04600</name>
</gene>
<dbReference type="OrthoDB" id="4070688at2759"/>
<name>J7S3T4_HUIN7</name>
<feature type="domain" description="CRIB" evidence="2">
    <location>
        <begin position="115"/>
        <end position="128"/>
    </location>
</feature>
<dbReference type="InterPro" id="IPR000095">
    <property type="entry name" value="CRIB_dom"/>
</dbReference>
<organism evidence="3 4">
    <name type="scientific">Huiozyma naganishii (strain ATCC MYA-139 / BCRC 22969 / CBS 8797 / KCTC 17520 / NBRC 10181 / NCYC 3082 / Yp74L-3)</name>
    <name type="common">Yeast</name>
    <name type="synonym">Kazachstania naganishii</name>
    <dbReference type="NCBI Taxonomy" id="1071383"/>
    <lineage>
        <taxon>Eukaryota</taxon>
        <taxon>Fungi</taxon>
        <taxon>Dikarya</taxon>
        <taxon>Ascomycota</taxon>
        <taxon>Saccharomycotina</taxon>
        <taxon>Saccharomycetes</taxon>
        <taxon>Saccharomycetales</taxon>
        <taxon>Saccharomycetaceae</taxon>
        <taxon>Huiozyma</taxon>
    </lineage>
</organism>
<reference evidence="3 4" key="1">
    <citation type="journal article" date="2011" name="Proc. Natl. Acad. Sci. U.S.A.">
        <title>Evolutionary erosion of yeast sex chromosomes by mating-type switching accidents.</title>
        <authorList>
            <person name="Gordon J.L."/>
            <person name="Armisen D."/>
            <person name="Proux-Wera E."/>
            <person name="Oheigeartaigh S.S."/>
            <person name="Byrne K.P."/>
            <person name="Wolfe K.H."/>
        </authorList>
    </citation>
    <scope>NUCLEOTIDE SEQUENCE [LARGE SCALE GENOMIC DNA]</scope>
    <source>
        <strain evidence="4">ATCC MYA-139 / BCRC 22969 / CBS 8797 / CCRC 22969 / KCTC 17520 / NBRC 10181 / NCYC 3082</strain>
    </source>
</reference>
<protein>
    <recommendedName>
        <fullName evidence="2">CRIB domain-containing protein</fullName>
    </recommendedName>
</protein>
<dbReference type="OMA" id="PFAFQHI"/>
<feature type="region of interest" description="Disordered" evidence="1">
    <location>
        <begin position="144"/>
        <end position="167"/>
    </location>
</feature>
<dbReference type="Proteomes" id="UP000006310">
    <property type="component" value="Chromosome 2"/>
</dbReference>
<feature type="region of interest" description="Disordered" evidence="1">
    <location>
        <begin position="62"/>
        <end position="94"/>
    </location>
</feature>
<evidence type="ECO:0000313" key="4">
    <source>
        <dbReference type="Proteomes" id="UP000006310"/>
    </source>
</evidence>
<dbReference type="EMBL" id="HE978315">
    <property type="protein sequence ID" value="CCK68894.1"/>
    <property type="molecule type" value="Genomic_DNA"/>
</dbReference>
<keyword evidence="4" id="KW-1185">Reference proteome</keyword>
<dbReference type="eggNOG" id="ENOG502S2B5">
    <property type="taxonomic scope" value="Eukaryota"/>
</dbReference>
<dbReference type="RefSeq" id="XP_022463140.1">
    <property type="nucleotide sequence ID" value="XM_022606445.1"/>
</dbReference>
<dbReference type="STRING" id="1071383.J7S3T4"/>
<evidence type="ECO:0000256" key="1">
    <source>
        <dbReference type="SAM" id="MobiDB-lite"/>
    </source>
</evidence>
<feature type="compositionally biased region" description="Polar residues" evidence="1">
    <location>
        <begin position="64"/>
        <end position="80"/>
    </location>
</feature>
<dbReference type="HOGENOM" id="CLU_045871_0_0_1"/>
<accession>J7S3T4</accession>
<feature type="compositionally biased region" description="Polar residues" evidence="1">
    <location>
        <begin position="150"/>
        <end position="164"/>
    </location>
</feature>
<dbReference type="PROSITE" id="PS50108">
    <property type="entry name" value="CRIB"/>
    <property type="match status" value="1"/>
</dbReference>
<sequence length="368" mass="41442">MNQQLPQIKSIWIDEDEEAEKLYGLQTQQFMGSDSDEELNITMVNSKKLALDNKKKIALPPLASATNLQRNSNVKSTHYDMSSGSSSRGKPSKKSLLKFFKGNSSESSGKKQRSISAPFNFHHISHAGGKAEVINDIPTFKDARKMQEAPQEQSQTEASTISRNSSRKSKEVISLSKAFVTESPYYPTSSTSSVYSSMHSNHDRIMSISTSATTCMERTPSFSTNRPASPLNKPYFIQKHDSYDSTELSADFLKQYSFPTLLEDEPVEDFRKHDEGKEKIEALKIRNTDSEKFDKLLATVGKDIHERPQSISSKTQSPEKGSIERRSFSTPELEQYLFANGSSKEKITVEDILRYYNPSNSEHSSPYI</sequence>
<dbReference type="CDD" id="cd00132">
    <property type="entry name" value="CRIB"/>
    <property type="match status" value="1"/>
</dbReference>
<dbReference type="AlphaFoldDB" id="J7S3T4"/>